<accession>A0A7J6GI93</accession>
<dbReference type="GO" id="GO:0003677">
    <property type="term" value="F:DNA binding"/>
    <property type="evidence" value="ECO:0007669"/>
    <property type="project" value="UniProtKB-KW"/>
</dbReference>
<dbReference type="PANTHER" id="PTHR47997">
    <property type="entry name" value="MYB DOMAIN PROTEIN 55"/>
    <property type="match status" value="1"/>
</dbReference>
<dbReference type="InterPro" id="IPR009057">
    <property type="entry name" value="Homeodomain-like_sf"/>
</dbReference>
<dbReference type="SMART" id="SM00717">
    <property type="entry name" value="SANT"/>
    <property type="match status" value="1"/>
</dbReference>
<evidence type="ECO:0000256" key="7">
    <source>
        <dbReference type="SAM" id="MobiDB-lite"/>
    </source>
</evidence>
<dbReference type="InterPro" id="IPR017930">
    <property type="entry name" value="Myb_dom"/>
</dbReference>
<dbReference type="PROSITE" id="PS51294">
    <property type="entry name" value="HTH_MYB"/>
    <property type="match status" value="1"/>
</dbReference>
<dbReference type="CDD" id="cd00167">
    <property type="entry name" value="SANT"/>
    <property type="match status" value="1"/>
</dbReference>
<proteinExistence type="predicted"/>
<evidence type="ECO:0000256" key="1">
    <source>
        <dbReference type="ARBA" id="ARBA00004123"/>
    </source>
</evidence>
<keyword evidence="5" id="KW-0804">Transcription</keyword>
<feature type="non-terminal residue" evidence="10">
    <location>
        <position position="1"/>
    </location>
</feature>
<evidence type="ECO:0000256" key="3">
    <source>
        <dbReference type="ARBA" id="ARBA00023015"/>
    </source>
</evidence>
<reference evidence="10 11" key="1">
    <citation type="journal article" date="2020" name="bioRxiv">
        <title>Sequence and annotation of 42 cannabis genomes reveals extensive copy number variation in cannabinoid synthesis and pathogen resistance genes.</title>
        <authorList>
            <person name="Mckernan K.J."/>
            <person name="Helbert Y."/>
            <person name="Kane L.T."/>
            <person name="Ebling H."/>
            <person name="Zhang L."/>
            <person name="Liu B."/>
            <person name="Eaton Z."/>
            <person name="Mclaughlin S."/>
            <person name="Kingan S."/>
            <person name="Baybayan P."/>
            <person name="Concepcion G."/>
            <person name="Jordan M."/>
            <person name="Riva A."/>
            <person name="Barbazuk W."/>
            <person name="Harkins T."/>
        </authorList>
    </citation>
    <scope>NUCLEOTIDE SEQUENCE [LARGE SCALE GENOMIC DNA]</scope>
    <source>
        <strain evidence="11">cv. Jamaican Lion 4</strain>
        <tissue evidence="10">Leaf</tissue>
    </source>
</reference>
<feature type="compositionally biased region" description="Polar residues" evidence="7">
    <location>
        <begin position="140"/>
        <end position="159"/>
    </location>
</feature>
<dbReference type="GO" id="GO:0005634">
    <property type="term" value="C:nucleus"/>
    <property type="evidence" value="ECO:0007669"/>
    <property type="project" value="UniProtKB-SubCell"/>
</dbReference>
<feature type="compositionally biased region" description="Polar residues" evidence="7">
    <location>
        <begin position="102"/>
        <end position="118"/>
    </location>
</feature>
<feature type="compositionally biased region" description="Low complexity" evidence="7">
    <location>
        <begin position="128"/>
        <end position="139"/>
    </location>
</feature>
<evidence type="ECO:0000259" key="9">
    <source>
        <dbReference type="PROSITE" id="PS51294"/>
    </source>
</evidence>
<feature type="compositionally biased region" description="Acidic residues" evidence="7">
    <location>
        <begin position="89"/>
        <end position="99"/>
    </location>
</feature>
<dbReference type="Gene3D" id="1.10.10.60">
    <property type="entry name" value="Homeodomain-like"/>
    <property type="match status" value="2"/>
</dbReference>
<organism evidence="10 11">
    <name type="scientific">Cannabis sativa</name>
    <name type="common">Hemp</name>
    <name type="synonym">Marijuana</name>
    <dbReference type="NCBI Taxonomy" id="3483"/>
    <lineage>
        <taxon>Eukaryota</taxon>
        <taxon>Viridiplantae</taxon>
        <taxon>Streptophyta</taxon>
        <taxon>Embryophyta</taxon>
        <taxon>Tracheophyta</taxon>
        <taxon>Spermatophyta</taxon>
        <taxon>Magnoliopsida</taxon>
        <taxon>eudicotyledons</taxon>
        <taxon>Gunneridae</taxon>
        <taxon>Pentapetalae</taxon>
        <taxon>rosids</taxon>
        <taxon>fabids</taxon>
        <taxon>Rosales</taxon>
        <taxon>Cannabaceae</taxon>
        <taxon>Cannabis</taxon>
    </lineage>
</organism>
<evidence type="ECO:0000259" key="8">
    <source>
        <dbReference type="PROSITE" id="PS50090"/>
    </source>
</evidence>
<keyword evidence="6" id="KW-0539">Nucleus</keyword>
<feature type="region of interest" description="Disordered" evidence="7">
    <location>
        <begin position="78"/>
        <end position="168"/>
    </location>
</feature>
<gene>
    <name evidence="10" type="ORF">F8388_015396</name>
</gene>
<keyword evidence="4" id="KW-0238">DNA-binding</keyword>
<dbReference type="AlphaFoldDB" id="A0A7J6GI93"/>
<keyword evidence="2" id="KW-0677">Repeat</keyword>
<sequence>MMIWVITGLSRCGKSCRLRWMNYLRPDVRRGNYTAEEENTIIKLHQQHGKKWSMIAAKLPGRTDNEIKNHWHTHLKKRAINNNNTEHDHDDDDDDDDDENPTKSQHSSGLYSSGCDNHNLNHDHGESSEAQSSSSSTTTDHVSPQILESSQYSSAPSPHNNNNNINSTTGKYCSSTDVGIVLHESLLSDHYEEYDSFWTEPFVEDNKVFMPIQDDHQYNYSTTYFGDSEANNIA</sequence>
<evidence type="ECO:0000256" key="2">
    <source>
        <dbReference type="ARBA" id="ARBA00022737"/>
    </source>
</evidence>
<evidence type="ECO:0000256" key="5">
    <source>
        <dbReference type="ARBA" id="ARBA00023163"/>
    </source>
</evidence>
<dbReference type="Proteomes" id="UP000525078">
    <property type="component" value="Unassembled WGS sequence"/>
</dbReference>
<evidence type="ECO:0000256" key="6">
    <source>
        <dbReference type="ARBA" id="ARBA00023242"/>
    </source>
</evidence>
<dbReference type="PANTHER" id="PTHR47997:SF75">
    <property type="entry name" value="MYB DOMAIN PROTEIN 55"/>
    <property type="match status" value="1"/>
</dbReference>
<dbReference type="InterPro" id="IPR051953">
    <property type="entry name" value="Plant_SW-associated_TFs"/>
</dbReference>
<dbReference type="PROSITE" id="PS50090">
    <property type="entry name" value="MYB_LIKE"/>
    <property type="match status" value="1"/>
</dbReference>
<evidence type="ECO:0000313" key="10">
    <source>
        <dbReference type="EMBL" id="KAF4382568.1"/>
    </source>
</evidence>
<dbReference type="EMBL" id="JAATIP010000054">
    <property type="protein sequence ID" value="KAF4382568.1"/>
    <property type="molecule type" value="Genomic_DNA"/>
</dbReference>
<comment type="caution">
    <text evidence="10">The sequence shown here is derived from an EMBL/GenBank/DDBJ whole genome shotgun (WGS) entry which is preliminary data.</text>
</comment>
<feature type="domain" description="HTH myb-type" evidence="9">
    <location>
        <begin position="25"/>
        <end position="79"/>
    </location>
</feature>
<feature type="domain" description="Myb-like" evidence="8">
    <location>
        <begin position="25"/>
        <end position="75"/>
    </location>
</feature>
<evidence type="ECO:0000256" key="4">
    <source>
        <dbReference type="ARBA" id="ARBA00023125"/>
    </source>
</evidence>
<protein>
    <submittedName>
        <fullName evidence="10">Uncharacterized protein</fullName>
    </submittedName>
</protein>
<comment type="subcellular location">
    <subcellularLocation>
        <location evidence="1">Nucleus</location>
    </subcellularLocation>
</comment>
<keyword evidence="3" id="KW-0805">Transcription regulation</keyword>
<evidence type="ECO:0000313" key="11">
    <source>
        <dbReference type="Proteomes" id="UP000525078"/>
    </source>
</evidence>
<dbReference type="SUPFAM" id="SSF46689">
    <property type="entry name" value="Homeodomain-like"/>
    <property type="match status" value="1"/>
</dbReference>
<dbReference type="Pfam" id="PF00249">
    <property type="entry name" value="Myb_DNA-binding"/>
    <property type="match status" value="1"/>
</dbReference>
<name>A0A7J6GI93_CANSA</name>
<dbReference type="InterPro" id="IPR001005">
    <property type="entry name" value="SANT/Myb"/>
</dbReference>